<dbReference type="GO" id="GO:0006508">
    <property type="term" value="P:proteolysis"/>
    <property type="evidence" value="ECO:0007669"/>
    <property type="project" value="UniProtKB-KW"/>
</dbReference>
<evidence type="ECO:0000259" key="10">
    <source>
        <dbReference type="PROSITE" id="PS50240"/>
    </source>
</evidence>
<name>A0A5A9NG62_9TELE</name>
<dbReference type="SUPFAM" id="SSF50494">
    <property type="entry name" value="Trypsin-like serine proteases"/>
    <property type="match status" value="1"/>
</dbReference>
<dbReference type="FunFam" id="2.40.20.10:FF:000011">
    <property type="entry name" value="Plasminogen"/>
    <property type="match status" value="1"/>
</dbReference>
<dbReference type="PROSITE" id="PS50070">
    <property type="entry name" value="KRINGLE_2"/>
    <property type="match status" value="2"/>
</dbReference>
<evidence type="ECO:0000256" key="4">
    <source>
        <dbReference type="ARBA" id="ARBA00022801"/>
    </source>
</evidence>
<evidence type="ECO:0000256" key="3">
    <source>
        <dbReference type="ARBA" id="ARBA00022737"/>
    </source>
</evidence>
<feature type="domain" description="Kringle" evidence="9">
    <location>
        <begin position="1"/>
        <end position="77"/>
    </location>
</feature>
<dbReference type="CDD" id="cd00190">
    <property type="entry name" value="Tryp_SPc"/>
    <property type="match status" value="1"/>
</dbReference>
<comment type="caution">
    <text evidence="11">The sequence shown here is derived from an EMBL/GenBank/DDBJ whole genome shotgun (WGS) entry which is preliminary data.</text>
</comment>
<evidence type="ECO:0000259" key="9">
    <source>
        <dbReference type="PROSITE" id="PS50070"/>
    </source>
</evidence>
<dbReference type="GO" id="GO:0004252">
    <property type="term" value="F:serine-type endopeptidase activity"/>
    <property type="evidence" value="ECO:0007669"/>
    <property type="project" value="InterPro"/>
</dbReference>
<evidence type="ECO:0000313" key="12">
    <source>
        <dbReference type="Proteomes" id="UP000324632"/>
    </source>
</evidence>
<protein>
    <submittedName>
        <fullName evidence="11">Plasminogen</fullName>
    </submittedName>
</protein>
<dbReference type="SUPFAM" id="SSF57440">
    <property type="entry name" value="Kringle-like"/>
    <property type="match status" value="2"/>
</dbReference>
<dbReference type="InterPro" id="IPR001254">
    <property type="entry name" value="Trypsin_dom"/>
</dbReference>
<dbReference type="PROSITE" id="PS00135">
    <property type="entry name" value="TRYPSIN_SER"/>
    <property type="match status" value="1"/>
</dbReference>
<feature type="disulfide bond" evidence="7">
    <location>
        <begin position="49"/>
        <end position="72"/>
    </location>
</feature>
<dbReference type="PROSITE" id="PS00134">
    <property type="entry name" value="TRYPSIN_HIS"/>
    <property type="match status" value="1"/>
</dbReference>
<feature type="disulfide bond" evidence="7">
    <location>
        <begin position="21"/>
        <end position="60"/>
    </location>
</feature>
<gene>
    <name evidence="11" type="ORF">E1301_Tti005580</name>
</gene>
<feature type="domain" description="Kringle" evidence="9">
    <location>
        <begin position="90"/>
        <end position="168"/>
    </location>
</feature>
<dbReference type="InterPro" id="IPR018114">
    <property type="entry name" value="TRYPSIN_HIS"/>
</dbReference>
<keyword evidence="2 8" id="KW-0645">Protease</keyword>
<dbReference type="Proteomes" id="UP000324632">
    <property type="component" value="Chromosome 18"/>
</dbReference>
<dbReference type="AlphaFoldDB" id="A0A5A9NG62"/>
<reference evidence="11 12" key="1">
    <citation type="journal article" date="2019" name="Mol. Ecol. Resour.">
        <title>Chromosome-level genome assembly of Triplophysa tibetana, a fish adapted to the harsh high-altitude environment of the Tibetan Plateau.</title>
        <authorList>
            <person name="Yang X."/>
            <person name="Liu H."/>
            <person name="Ma Z."/>
            <person name="Zou Y."/>
            <person name="Zou M."/>
            <person name="Mao Y."/>
            <person name="Li X."/>
            <person name="Wang H."/>
            <person name="Chen T."/>
            <person name="Wang W."/>
            <person name="Yang R."/>
        </authorList>
    </citation>
    <scope>NUCLEOTIDE SEQUENCE [LARGE SCALE GENOMIC DNA]</scope>
    <source>
        <strain evidence="11">TTIB1903HZAU</strain>
        <tissue evidence="11">Muscle</tissue>
    </source>
</reference>
<organism evidence="11 12">
    <name type="scientific">Triplophysa tibetana</name>
    <dbReference type="NCBI Taxonomy" id="1572043"/>
    <lineage>
        <taxon>Eukaryota</taxon>
        <taxon>Metazoa</taxon>
        <taxon>Chordata</taxon>
        <taxon>Craniata</taxon>
        <taxon>Vertebrata</taxon>
        <taxon>Euteleostomi</taxon>
        <taxon>Actinopterygii</taxon>
        <taxon>Neopterygii</taxon>
        <taxon>Teleostei</taxon>
        <taxon>Ostariophysi</taxon>
        <taxon>Cypriniformes</taxon>
        <taxon>Nemacheilidae</taxon>
        <taxon>Triplophysa</taxon>
    </lineage>
</organism>
<dbReference type="InterPro" id="IPR013806">
    <property type="entry name" value="Kringle-like"/>
</dbReference>
<sequence length="435" mass="48419">MHSKGEDYRGKISITESGHICQRWDSQTARQFGYDISLLPQKNLEENYCRNPSESPRPWCFTTDPNKYFEFCSIPRCIEDVPDTIVPEHTCVTGDGSSYRGTISVTNSGRTCQSWTSQTPHMHDRTPWNYQSKGLVENYCRNPDGEGMSWCYTTDPGTRWEYCNVPRCENQPRPDDLTCGQPAIEPKRCSGQRIVGGCISNPHSWPWQISLRISGMKTHVCGGTLIHEQWVLTAAHCLDESESHNIFAIQLGFTLPIYTIFLGIHTESANELSKQERGFSKKIMGPSGTDIALLKLDRPAELNDKVSLACLPEKDYMVPHGTECFTTGWGKTKGTGGQGYLKETSIPVIENKICNSASFLNGLVKDHEICAGRREGGTDSCQGDSGGPLVCYAQNKFVLQGVTSWGQGCADAMKPGVYVRVSKFVDWIKKSIGEN</sequence>
<proteinExistence type="predicted"/>
<evidence type="ECO:0000256" key="7">
    <source>
        <dbReference type="PROSITE-ProRule" id="PRU00121"/>
    </source>
</evidence>
<dbReference type="Pfam" id="PF00089">
    <property type="entry name" value="Trypsin"/>
    <property type="match status" value="1"/>
</dbReference>
<dbReference type="InterPro" id="IPR033116">
    <property type="entry name" value="TRYPSIN_SER"/>
</dbReference>
<feature type="disulfide bond" evidence="7">
    <location>
        <begin position="140"/>
        <end position="163"/>
    </location>
</feature>
<dbReference type="InterPro" id="IPR050759">
    <property type="entry name" value="Serine_protease_kringle"/>
</dbReference>
<dbReference type="GO" id="GO:0005102">
    <property type="term" value="F:signaling receptor binding"/>
    <property type="evidence" value="ECO:0007669"/>
    <property type="project" value="TreeGrafter"/>
</dbReference>
<dbReference type="InterPro" id="IPR001314">
    <property type="entry name" value="Peptidase_S1A"/>
</dbReference>
<keyword evidence="6 7" id="KW-1015">Disulfide bond</keyword>
<dbReference type="SMART" id="SM00130">
    <property type="entry name" value="KR"/>
    <property type="match status" value="2"/>
</dbReference>
<evidence type="ECO:0000256" key="1">
    <source>
        <dbReference type="ARBA" id="ARBA00022572"/>
    </source>
</evidence>
<dbReference type="PROSITE" id="PS00021">
    <property type="entry name" value="KRINGLE_1"/>
    <property type="match status" value="2"/>
</dbReference>
<feature type="domain" description="Peptidase S1" evidence="10">
    <location>
        <begin position="194"/>
        <end position="433"/>
    </location>
</feature>
<dbReference type="PANTHER" id="PTHR24261:SF13">
    <property type="entry name" value="PLASMINOGEN"/>
    <property type="match status" value="1"/>
</dbReference>
<dbReference type="Gene3D" id="2.40.10.10">
    <property type="entry name" value="Trypsin-like serine proteases"/>
    <property type="match status" value="1"/>
</dbReference>
<accession>A0A5A9NG62</accession>
<dbReference type="Gene3D" id="2.40.20.10">
    <property type="entry name" value="Plasminogen Kringle 4"/>
    <property type="match status" value="2"/>
</dbReference>
<keyword evidence="5 8" id="KW-0720">Serine protease</keyword>
<dbReference type="CDD" id="cd00108">
    <property type="entry name" value="KR"/>
    <property type="match status" value="2"/>
</dbReference>
<evidence type="ECO:0000256" key="5">
    <source>
        <dbReference type="ARBA" id="ARBA00022825"/>
    </source>
</evidence>
<evidence type="ECO:0000256" key="6">
    <source>
        <dbReference type="ARBA" id="ARBA00023157"/>
    </source>
</evidence>
<keyword evidence="3" id="KW-0677">Repeat</keyword>
<dbReference type="FunFam" id="2.40.10.10:FF:000003">
    <property type="entry name" value="Transmembrane serine protease 3"/>
    <property type="match status" value="1"/>
</dbReference>
<evidence type="ECO:0000313" key="11">
    <source>
        <dbReference type="EMBL" id="KAA0708338.1"/>
    </source>
</evidence>
<dbReference type="Pfam" id="PF00051">
    <property type="entry name" value="Kringle"/>
    <property type="match status" value="2"/>
</dbReference>
<dbReference type="EMBL" id="SOYY01000018">
    <property type="protein sequence ID" value="KAA0708338.1"/>
    <property type="molecule type" value="Genomic_DNA"/>
</dbReference>
<dbReference type="SMART" id="SM00020">
    <property type="entry name" value="Tryp_SPc"/>
    <property type="match status" value="1"/>
</dbReference>
<dbReference type="PROSITE" id="PS50240">
    <property type="entry name" value="TRYPSIN_DOM"/>
    <property type="match status" value="1"/>
</dbReference>
<evidence type="ECO:0000256" key="8">
    <source>
        <dbReference type="RuleBase" id="RU363034"/>
    </source>
</evidence>
<dbReference type="InterPro" id="IPR038178">
    <property type="entry name" value="Kringle_sf"/>
</dbReference>
<feature type="disulfide bond" evidence="7">
    <location>
        <begin position="91"/>
        <end position="168"/>
    </location>
</feature>
<comment type="caution">
    <text evidence="7">Lacks conserved residue(s) required for the propagation of feature annotation.</text>
</comment>
<keyword evidence="1 7" id="KW-0420">Kringle</keyword>
<feature type="disulfide bond" evidence="7">
    <location>
        <begin position="112"/>
        <end position="151"/>
    </location>
</feature>
<dbReference type="InterPro" id="IPR043504">
    <property type="entry name" value="Peptidase_S1_PA_chymotrypsin"/>
</dbReference>
<dbReference type="InterPro" id="IPR000001">
    <property type="entry name" value="Kringle"/>
</dbReference>
<keyword evidence="12" id="KW-1185">Reference proteome</keyword>
<dbReference type="InterPro" id="IPR009003">
    <property type="entry name" value="Peptidase_S1_PA"/>
</dbReference>
<keyword evidence="4 8" id="KW-0378">Hydrolase</keyword>
<dbReference type="PANTHER" id="PTHR24261">
    <property type="entry name" value="PLASMINOGEN-RELATED"/>
    <property type="match status" value="1"/>
</dbReference>
<dbReference type="InterPro" id="IPR018056">
    <property type="entry name" value="Kringle_CS"/>
</dbReference>
<dbReference type="PRINTS" id="PR00018">
    <property type="entry name" value="KRINGLE"/>
</dbReference>
<dbReference type="PRINTS" id="PR00722">
    <property type="entry name" value="CHYMOTRYPSIN"/>
</dbReference>
<evidence type="ECO:0000256" key="2">
    <source>
        <dbReference type="ARBA" id="ARBA00022670"/>
    </source>
</evidence>
<dbReference type="GO" id="GO:0005615">
    <property type="term" value="C:extracellular space"/>
    <property type="evidence" value="ECO:0007669"/>
    <property type="project" value="TreeGrafter"/>
</dbReference>